<sequence length="59" mass="6137">MAKQKTTGAGAEVHIDFDHTGTPGTFTEVGCMLTATPPPKTLEAVEFACLSSAEKESVP</sequence>
<dbReference type="AlphaFoldDB" id="X0VQA5"/>
<accession>X0VQA5</accession>
<name>X0VQA5_9ZZZZ</name>
<organism evidence="1">
    <name type="scientific">marine sediment metagenome</name>
    <dbReference type="NCBI Taxonomy" id="412755"/>
    <lineage>
        <taxon>unclassified sequences</taxon>
        <taxon>metagenomes</taxon>
        <taxon>ecological metagenomes</taxon>
    </lineage>
</organism>
<protein>
    <submittedName>
        <fullName evidence="1">Uncharacterized protein</fullName>
    </submittedName>
</protein>
<evidence type="ECO:0000313" key="1">
    <source>
        <dbReference type="EMBL" id="GAG02751.1"/>
    </source>
</evidence>
<reference evidence="1" key="1">
    <citation type="journal article" date="2014" name="Front. Microbiol.">
        <title>High frequency of phylogenetically diverse reductive dehalogenase-homologous genes in deep subseafloor sedimentary metagenomes.</title>
        <authorList>
            <person name="Kawai M."/>
            <person name="Futagami T."/>
            <person name="Toyoda A."/>
            <person name="Takaki Y."/>
            <person name="Nishi S."/>
            <person name="Hori S."/>
            <person name="Arai W."/>
            <person name="Tsubouchi T."/>
            <person name="Morono Y."/>
            <person name="Uchiyama I."/>
            <person name="Ito T."/>
            <person name="Fujiyama A."/>
            <person name="Inagaki F."/>
            <person name="Takami H."/>
        </authorList>
    </citation>
    <scope>NUCLEOTIDE SEQUENCE</scope>
    <source>
        <strain evidence="1">Expedition CK06-06</strain>
    </source>
</reference>
<gene>
    <name evidence="1" type="ORF">S01H1_43851</name>
</gene>
<comment type="caution">
    <text evidence="1">The sequence shown here is derived from an EMBL/GenBank/DDBJ whole genome shotgun (WGS) entry which is preliminary data.</text>
</comment>
<feature type="non-terminal residue" evidence="1">
    <location>
        <position position="59"/>
    </location>
</feature>
<proteinExistence type="predicted"/>
<dbReference type="EMBL" id="BARS01027948">
    <property type="protein sequence ID" value="GAG02751.1"/>
    <property type="molecule type" value="Genomic_DNA"/>
</dbReference>